<accession>G8F1T6</accession>
<reference evidence="2 3" key="1">
    <citation type="journal article" date="2011" name="Nat. Biotechnol.">
        <title>Genome sequencing and comparison of two nonhuman primate animal models, the cynomolgus and Chinese rhesus macaques.</title>
        <authorList>
            <person name="Yan G."/>
            <person name="Zhang G."/>
            <person name="Fang X."/>
            <person name="Zhang Y."/>
            <person name="Li C."/>
            <person name="Ling F."/>
            <person name="Cooper D.N."/>
            <person name="Li Q."/>
            <person name="Li Y."/>
            <person name="van Gool A.J."/>
            <person name="Du H."/>
            <person name="Chen J."/>
            <person name="Chen R."/>
            <person name="Zhang P."/>
            <person name="Huang Z."/>
            <person name="Thompson J.R."/>
            <person name="Meng Y."/>
            <person name="Bai Y."/>
            <person name="Wang J."/>
            <person name="Zhuo M."/>
            <person name="Wang T."/>
            <person name="Huang Y."/>
            <person name="Wei L."/>
            <person name="Li J."/>
            <person name="Wang Z."/>
            <person name="Hu H."/>
            <person name="Yang P."/>
            <person name="Le L."/>
            <person name="Stenson P.D."/>
            <person name="Li B."/>
            <person name="Liu X."/>
            <person name="Ball E.V."/>
            <person name="An N."/>
            <person name="Huang Q."/>
            <person name="Zhang Y."/>
            <person name="Fan W."/>
            <person name="Zhang X."/>
            <person name="Li Y."/>
            <person name="Wang W."/>
            <person name="Katze M.G."/>
            <person name="Su B."/>
            <person name="Nielsen R."/>
            <person name="Yang H."/>
            <person name="Wang J."/>
            <person name="Wang X."/>
            <person name="Wang J."/>
        </authorList>
    </citation>
    <scope>NUCLEOTIDE SEQUENCE [LARGE SCALE GENOMIC DNA]</scope>
    <source>
        <strain evidence="2 3">CR-5</strain>
    </source>
</reference>
<dbReference type="EMBL" id="JH291127">
    <property type="protein sequence ID" value="EHH25585.1"/>
    <property type="molecule type" value="Genomic_DNA"/>
</dbReference>
<feature type="signal peptide" evidence="1">
    <location>
        <begin position="1"/>
        <end position="20"/>
    </location>
</feature>
<sequence length="177" mass="18699">MFGFGNHALLLNLLAPRASSRSSLSCSFLIFEMVSIPPVAPLGFRVCNIFSTQSRHSQLSLPTVPSSQVSDLSRYKGSHPNFWTPCGVLPSLGSPALSSTSWPQPYAPAAGPTGQVLALASMVTVASTARGHAGEAALGAIDQVIALVAIAFEVSLQRAHVHCREGHRLTQKATDEH</sequence>
<evidence type="ECO:0000313" key="3">
    <source>
        <dbReference type="Proteomes" id="UP000013456"/>
    </source>
</evidence>
<protein>
    <submittedName>
        <fullName evidence="2">Uncharacterized protein</fullName>
    </submittedName>
</protein>
<gene>
    <name evidence="2" type="ORF">EGK_21449</name>
</gene>
<evidence type="ECO:0000313" key="2">
    <source>
        <dbReference type="EMBL" id="EHH25585.1"/>
    </source>
</evidence>
<organism evidence="2 3">
    <name type="scientific">Macaca mulatta</name>
    <name type="common">Rhesus macaque</name>
    <dbReference type="NCBI Taxonomy" id="9544"/>
    <lineage>
        <taxon>Eukaryota</taxon>
        <taxon>Metazoa</taxon>
        <taxon>Chordata</taxon>
        <taxon>Craniata</taxon>
        <taxon>Vertebrata</taxon>
        <taxon>Euteleostomi</taxon>
        <taxon>Mammalia</taxon>
        <taxon>Eutheria</taxon>
        <taxon>Euarchontoglires</taxon>
        <taxon>Primates</taxon>
        <taxon>Haplorrhini</taxon>
        <taxon>Catarrhini</taxon>
        <taxon>Cercopithecidae</taxon>
        <taxon>Cercopithecinae</taxon>
        <taxon>Macaca</taxon>
    </lineage>
</organism>
<feature type="chain" id="PRO_5003509363" evidence="1">
    <location>
        <begin position="21"/>
        <end position="177"/>
    </location>
</feature>
<name>G8F1T6_MACMU</name>
<evidence type="ECO:0000256" key="1">
    <source>
        <dbReference type="SAM" id="SignalP"/>
    </source>
</evidence>
<dbReference type="Proteomes" id="UP000013456">
    <property type="component" value="Unassembled WGS sequence"/>
</dbReference>
<keyword evidence="1" id="KW-0732">Signal</keyword>
<dbReference type="AlphaFoldDB" id="G8F1T6"/>
<proteinExistence type="predicted"/>